<name>A0A7G1I4T9_MYCKA</name>
<sequence>MFTLLVSWLLVACVPALLMLTTLGLGRLEQALSCDTVTASDVAEFLEQAQAVDVHRLAREGMPEALAYLHRRQAPALTEAPTTRALTGKHHADPYRAAPDTSIPGFRRLDTSIVCSVGTSYRLA</sequence>
<dbReference type="EMBL" id="AP023343">
    <property type="protein sequence ID" value="BCI84885.1"/>
    <property type="molecule type" value="Genomic_DNA"/>
</dbReference>
<evidence type="ECO:0000313" key="1">
    <source>
        <dbReference type="EMBL" id="BCI84885.1"/>
    </source>
</evidence>
<protein>
    <submittedName>
        <fullName evidence="1">Uncharacterized protein</fullName>
    </submittedName>
</protein>
<keyword evidence="2" id="KW-1185">Reference proteome</keyword>
<dbReference type="Proteomes" id="UP000516380">
    <property type="component" value="Chromosome"/>
</dbReference>
<proteinExistence type="predicted"/>
<evidence type="ECO:0000313" key="2">
    <source>
        <dbReference type="Proteomes" id="UP000516380"/>
    </source>
</evidence>
<gene>
    <name evidence="1" type="ORF">NIIDMKKI_00910</name>
</gene>
<reference evidence="1 2" key="1">
    <citation type="submission" date="2020-07" db="EMBL/GenBank/DDBJ databases">
        <title>Mycobacterium kansasii (former subtype) with zoonotic potential isolated from diseased indoor pet cat, Japan.</title>
        <authorList>
            <person name="Fukano H."/>
            <person name="Terazono T."/>
            <person name="Hoshino Y."/>
        </authorList>
    </citation>
    <scope>NUCLEOTIDE SEQUENCE [LARGE SCALE GENOMIC DNA]</scope>
    <source>
        <strain evidence="1 2">Kuro-I</strain>
    </source>
</reference>
<organism evidence="1 2">
    <name type="scientific">Mycobacterium kansasii</name>
    <dbReference type="NCBI Taxonomy" id="1768"/>
    <lineage>
        <taxon>Bacteria</taxon>
        <taxon>Bacillati</taxon>
        <taxon>Actinomycetota</taxon>
        <taxon>Actinomycetes</taxon>
        <taxon>Mycobacteriales</taxon>
        <taxon>Mycobacteriaceae</taxon>
        <taxon>Mycobacterium</taxon>
    </lineage>
</organism>
<accession>A0A7G1I4T9</accession>
<dbReference type="AlphaFoldDB" id="A0A7G1I4T9"/>